<dbReference type="EMBL" id="BGPR01010798">
    <property type="protein sequence ID" value="GBN48056.1"/>
    <property type="molecule type" value="Genomic_DNA"/>
</dbReference>
<dbReference type="GO" id="GO:0004930">
    <property type="term" value="F:G protein-coupled receptor activity"/>
    <property type="evidence" value="ECO:0007669"/>
    <property type="project" value="InterPro"/>
</dbReference>
<dbReference type="Pfam" id="PF02793">
    <property type="entry name" value="HRM"/>
    <property type="match status" value="1"/>
</dbReference>
<dbReference type="Gene3D" id="4.10.1240.10">
    <property type="entry name" value="GPCR, family 2, extracellular hormone receptor domain"/>
    <property type="match status" value="1"/>
</dbReference>
<protein>
    <recommendedName>
        <fullName evidence="1">G-protein coupled receptors family 2 profile 1 domain-containing protein</fullName>
    </recommendedName>
</protein>
<feature type="domain" description="G-protein coupled receptors family 2 profile 1" evidence="1">
    <location>
        <begin position="149"/>
        <end position="201"/>
    </location>
</feature>
<accession>A0A4Y2PDF6</accession>
<dbReference type="GO" id="GO:0016020">
    <property type="term" value="C:membrane"/>
    <property type="evidence" value="ECO:0007669"/>
    <property type="project" value="InterPro"/>
</dbReference>
<organism evidence="2 3">
    <name type="scientific">Araneus ventricosus</name>
    <name type="common">Orbweaver spider</name>
    <name type="synonym">Epeira ventricosa</name>
    <dbReference type="NCBI Taxonomy" id="182803"/>
    <lineage>
        <taxon>Eukaryota</taxon>
        <taxon>Metazoa</taxon>
        <taxon>Ecdysozoa</taxon>
        <taxon>Arthropoda</taxon>
        <taxon>Chelicerata</taxon>
        <taxon>Arachnida</taxon>
        <taxon>Araneae</taxon>
        <taxon>Araneomorphae</taxon>
        <taxon>Entelegynae</taxon>
        <taxon>Araneoidea</taxon>
        <taxon>Araneidae</taxon>
        <taxon>Araneus</taxon>
    </lineage>
</organism>
<dbReference type="AlphaFoldDB" id="A0A4Y2PDF6"/>
<dbReference type="Proteomes" id="UP000499080">
    <property type="component" value="Unassembled WGS sequence"/>
</dbReference>
<dbReference type="InterPro" id="IPR017983">
    <property type="entry name" value="GPCR_2_secretin-like_CS"/>
</dbReference>
<dbReference type="OrthoDB" id="6431688at2759"/>
<dbReference type="PROSITE" id="PS50227">
    <property type="entry name" value="G_PROTEIN_RECEP_F2_3"/>
    <property type="match status" value="1"/>
</dbReference>
<dbReference type="InterPro" id="IPR001879">
    <property type="entry name" value="GPCR_2_extracellular_dom"/>
</dbReference>
<dbReference type="PROSITE" id="PS00649">
    <property type="entry name" value="G_PROTEIN_RECEP_F2_1"/>
    <property type="match status" value="1"/>
</dbReference>
<feature type="non-terminal residue" evidence="2">
    <location>
        <position position="201"/>
    </location>
</feature>
<gene>
    <name evidence="2" type="ORF">AVEN_38326_1</name>
</gene>
<evidence type="ECO:0000313" key="3">
    <source>
        <dbReference type="Proteomes" id="UP000499080"/>
    </source>
</evidence>
<name>A0A4Y2PDF6_ARAVE</name>
<dbReference type="SUPFAM" id="SSF111418">
    <property type="entry name" value="Hormone receptor domain"/>
    <property type="match status" value="1"/>
</dbReference>
<sequence length="201" mass="22976">MADAINQFSLVILKSHFEATRGIFWDRPRNFEPRSDDEDDAVSCLSRMSVCHHSPNFRTTPVVGRLTPSYDLTRSRPNTRRIFSGIGFRPWKMKIRFTKQAYDFIMQQCFGHKGLSLEFPRKIILVDMMTGDDTTVYPVSEEISLDEIYCSFSYLNQTNISNESFCNATWDGLSCWPLTAAGSTATISCFPEFNGVKYDVS</sequence>
<dbReference type="InterPro" id="IPR036445">
    <property type="entry name" value="GPCR_2_extracell_dom_sf"/>
</dbReference>
<comment type="caution">
    <text evidence="2">The sequence shown here is derived from an EMBL/GenBank/DDBJ whole genome shotgun (WGS) entry which is preliminary data.</text>
</comment>
<keyword evidence="3" id="KW-1185">Reference proteome</keyword>
<evidence type="ECO:0000313" key="2">
    <source>
        <dbReference type="EMBL" id="GBN48056.1"/>
    </source>
</evidence>
<reference evidence="2 3" key="1">
    <citation type="journal article" date="2019" name="Sci. Rep.">
        <title>Orb-weaving spider Araneus ventricosus genome elucidates the spidroin gene catalogue.</title>
        <authorList>
            <person name="Kono N."/>
            <person name="Nakamura H."/>
            <person name="Ohtoshi R."/>
            <person name="Moran D.A.P."/>
            <person name="Shinohara A."/>
            <person name="Yoshida Y."/>
            <person name="Fujiwara M."/>
            <person name="Mori M."/>
            <person name="Tomita M."/>
            <person name="Arakawa K."/>
        </authorList>
    </citation>
    <scope>NUCLEOTIDE SEQUENCE [LARGE SCALE GENOMIC DNA]</scope>
</reference>
<proteinExistence type="predicted"/>
<evidence type="ECO:0000259" key="1">
    <source>
        <dbReference type="PROSITE" id="PS50227"/>
    </source>
</evidence>